<evidence type="ECO:0000256" key="2">
    <source>
        <dbReference type="ARBA" id="ARBA00004752"/>
    </source>
</evidence>
<evidence type="ECO:0000256" key="15">
    <source>
        <dbReference type="SAM" id="Phobius"/>
    </source>
</evidence>
<dbReference type="PANTHER" id="PTHR43445">
    <property type="entry name" value="UDP-N-ACETYLMURAMATE--L-ALANINE LIGASE-RELATED"/>
    <property type="match status" value="1"/>
</dbReference>
<accession>A0A1I1L2K4</accession>
<organism evidence="19 20">
    <name type="scientific">Clostridium uliginosum</name>
    <dbReference type="NCBI Taxonomy" id="119641"/>
    <lineage>
        <taxon>Bacteria</taxon>
        <taxon>Bacillati</taxon>
        <taxon>Bacillota</taxon>
        <taxon>Clostridia</taxon>
        <taxon>Eubacteriales</taxon>
        <taxon>Clostridiaceae</taxon>
        <taxon>Clostridium</taxon>
    </lineage>
</organism>
<dbReference type="Gene3D" id="3.90.190.20">
    <property type="entry name" value="Mur ligase, C-terminal domain"/>
    <property type="match status" value="1"/>
</dbReference>
<protein>
    <recommendedName>
        <fullName evidence="3 14">UDP-N-acetylmuramate--L-alanine ligase</fullName>
        <ecNumber evidence="3 14">6.3.2.8</ecNumber>
    </recommendedName>
    <alternativeName>
        <fullName evidence="14">UDP-N-acetylmuramoyl-L-alanine synthetase</fullName>
    </alternativeName>
</protein>
<evidence type="ECO:0000256" key="5">
    <source>
        <dbReference type="ARBA" id="ARBA00022598"/>
    </source>
</evidence>
<dbReference type="InterPro" id="IPR013221">
    <property type="entry name" value="Mur_ligase_cen"/>
</dbReference>
<feature type="domain" description="Mur ligase N-terminal catalytic" evidence="16">
    <location>
        <begin position="12"/>
        <end position="110"/>
    </location>
</feature>
<comment type="function">
    <text evidence="14">Cell wall formation.</text>
</comment>
<dbReference type="InterPro" id="IPR036565">
    <property type="entry name" value="Mur-like_cat_sf"/>
</dbReference>
<evidence type="ECO:0000256" key="12">
    <source>
        <dbReference type="ARBA" id="ARBA00023316"/>
    </source>
</evidence>
<dbReference type="RefSeq" id="WP_090089845.1">
    <property type="nucleotide sequence ID" value="NZ_FOMG01000007.1"/>
</dbReference>
<dbReference type="SUPFAM" id="SSF53623">
    <property type="entry name" value="MurD-like peptide ligases, catalytic domain"/>
    <property type="match status" value="1"/>
</dbReference>
<keyword evidence="7 14" id="KW-0547">Nucleotide-binding</keyword>
<keyword evidence="6 14" id="KW-0132">Cell division</keyword>
<dbReference type="Pfam" id="PF02875">
    <property type="entry name" value="Mur_ligase_C"/>
    <property type="match status" value="1"/>
</dbReference>
<dbReference type="Proteomes" id="UP000199263">
    <property type="component" value="Unassembled WGS sequence"/>
</dbReference>
<proteinExistence type="inferred from homology"/>
<dbReference type="GO" id="GO:0009252">
    <property type="term" value="P:peptidoglycan biosynthetic process"/>
    <property type="evidence" value="ECO:0007669"/>
    <property type="project" value="UniProtKB-UniRule"/>
</dbReference>
<dbReference type="SUPFAM" id="SSF53244">
    <property type="entry name" value="MurD-like peptide ligases, peptide-binding domain"/>
    <property type="match status" value="1"/>
</dbReference>
<evidence type="ECO:0000256" key="7">
    <source>
        <dbReference type="ARBA" id="ARBA00022741"/>
    </source>
</evidence>
<evidence type="ECO:0000313" key="20">
    <source>
        <dbReference type="Proteomes" id="UP000199263"/>
    </source>
</evidence>
<dbReference type="OrthoDB" id="9804126at2"/>
<evidence type="ECO:0000256" key="11">
    <source>
        <dbReference type="ARBA" id="ARBA00023306"/>
    </source>
</evidence>
<evidence type="ECO:0000313" key="19">
    <source>
        <dbReference type="EMBL" id="SFC67307.1"/>
    </source>
</evidence>
<feature type="binding site" evidence="14">
    <location>
        <begin position="118"/>
        <end position="124"/>
    </location>
    <ligand>
        <name>ATP</name>
        <dbReference type="ChEBI" id="CHEBI:30616"/>
    </ligand>
</feature>
<gene>
    <name evidence="14" type="primary">murC</name>
    <name evidence="19" type="ORF">SAMN05421842_10744</name>
</gene>
<evidence type="ECO:0000259" key="17">
    <source>
        <dbReference type="Pfam" id="PF02875"/>
    </source>
</evidence>
<comment type="similarity">
    <text evidence="14">Belongs to the MurCDEF family.</text>
</comment>
<dbReference type="InterPro" id="IPR004101">
    <property type="entry name" value="Mur_ligase_C"/>
</dbReference>
<dbReference type="GO" id="GO:0051301">
    <property type="term" value="P:cell division"/>
    <property type="evidence" value="ECO:0007669"/>
    <property type="project" value="UniProtKB-KW"/>
</dbReference>
<dbReference type="GO" id="GO:0008763">
    <property type="term" value="F:UDP-N-acetylmuramate-L-alanine ligase activity"/>
    <property type="evidence" value="ECO:0007669"/>
    <property type="project" value="UniProtKB-UniRule"/>
</dbReference>
<keyword evidence="5 14" id="KW-0436">Ligase</keyword>
<evidence type="ECO:0000256" key="3">
    <source>
        <dbReference type="ARBA" id="ARBA00012211"/>
    </source>
</evidence>
<evidence type="ECO:0000256" key="9">
    <source>
        <dbReference type="ARBA" id="ARBA00022960"/>
    </source>
</evidence>
<feature type="domain" description="Mur ligase C-terminal" evidence="17">
    <location>
        <begin position="318"/>
        <end position="446"/>
    </location>
</feature>
<evidence type="ECO:0000256" key="8">
    <source>
        <dbReference type="ARBA" id="ARBA00022840"/>
    </source>
</evidence>
<dbReference type="UniPathway" id="UPA00219"/>
<keyword evidence="8 14" id="KW-0067">ATP-binding</keyword>
<evidence type="ECO:0000256" key="13">
    <source>
        <dbReference type="ARBA" id="ARBA00047833"/>
    </source>
</evidence>
<keyword evidence="9 14" id="KW-0133">Cell shape</keyword>
<dbReference type="STRING" id="119641.SAMN05421842_10744"/>
<evidence type="ECO:0000259" key="16">
    <source>
        <dbReference type="Pfam" id="PF01225"/>
    </source>
</evidence>
<dbReference type="EC" id="6.3.2.8" evidence="3 14"/>
<keyword evidence="4 14" id="KW-0963">Cytoplasm</keyword>
<evidence type="ECO:0000256" key="14">
    <source>
        <dbReference type="HAMAP-Rule" id="MF_00046"/>
    </source>
</evidence>
<dbReference type="HAMAP" id="MF_00046">
    <property type="entry name" value="MurC"/>
    <property type="match status" value="1"/>
</dbReference>
<dbReference type="Pfam" id="PF01225">
    <property type="entry name" value="Mur_ligase"/>
    <property type="match status" value="1"/>
</dbReference>
<dbReference type="GO" id="GO:0008360">
    <property type="term" value="P:regulation of cell shape"/>
    <property type="evidence" value="ECO:0007669"/>
    <property type="project" value="UniProtKB-KW"/>
</dbReference>
<dbReference type="Gene3D" id="3.40.1190.10">
    <property type="entry name" value="Mur-like, catalytic domain"/>
    <property type="match status" value="1"/>
</dbReference>
<comment type="pathway">
    <text evidence="2 14">Cell wall biogenesis; peptidoglycan biosynthesis.</text>
</comment>
<dbReference type="InterPro" id="IPR000713">
    <property type="entry name" value="Mur_ligase_N"/>
</dbReference>
<dbReference type="EMBL" id="FOMG01000007">
    <property type="protein sequence ID" value="SFC67307.1"/>
    <property type="molecule type" value="Genomic_DNA"/>
</dbReference>
<dbReference type="AlphaFoldDB" id="A0A1I1L2K4"/>
<sequence>MSFDFIKDRDKKVHFIGIGGISMSGLAAILLNSGFKVSGSDFKESKITKKLELSGAEVYIGHKKENIKDVDLVVYTAAIPANNPEIIYAKEQNIDLMDRAEFLGKIMKGHKYNIAVAGTHGKTTCTSMISNIALKANLDPTILVGGELDAIGGNFRIGNSDFFLTEACEYKRSFLKFFPYVGVILNIDADHLDYYKDIDDIADTFLQFSKLIPTDGYLVGYNGDSRVKDVISKAKCNTLSYGFKDADVTAKNITFNEKGCASFEVYQKDVKLSDITLNTPGEHNILNALSSICVSIIFDVDINSIVEGLLECEGAHKRFEFKGKVDGITIIDDYAHHPVEIKATLNTAKKIPHNKIYCVFQPHTYTRTKTLFNEFTDAFFDADEVILMDIYAAREKDTGLISSDKLGDALRSKNIKCINVHSHDEALAYVKLNLSKNDLLLTVGAGDVVIVGEKYLNEASQK</sequence>
<dbReference type="Pfam" id="PF08245">
    <property type="entry name" value="Mur_ligase_M"/>
    <property type="match status" value="1"/>
</dbReference>
<reference evidence="19 20" key="1">
    <citation type="submission" date="2016-10" db="EMBL/GenBank/DDBJ databases">
        <authorList>
            <person name="de Groot N.N."/>
        </authorList>
    </citation>
    <scope>NUCLEOTIDE SEQUENCE [LARGE SCALE GENOMIC DNA]</scope>
    <source>
        <strain evidence="19 20">DSM 12992</strain>
    </source>
</reference>
<evidence type="ECO:0000256" key="4">
    <source>
        <dbReference type="ARBA" id="ARBA00022490"/>
    </source>
</evidence>
<evidence type="ECO:0000259" key="18">
    <source>
        <dbReference type="Pfam" id="PF08245"/>
    </source>
</evidence>
<evidence type="ECO:0000256" key="6">
    <source>
        <dbReference type="ARBA" id="ARBA00022618"/>
    </source>
</evidence>
<dbReference type="NCBIfam" id="TIGR01082">
    <property type="entry name" value="murC"/>
    <property type="match status" value="1"/>
</dbReference>
<dbReference type="SUPFAM" id="SSF51984">
    <property type="entry name" value="MurCD N-terminal domain"/>
    <property type="match status" value="1"/>
</dbReference>
<keyword evidence="11 14" id="KW-0131">Cell cycle</keyword>
<dbReference type="GO" id="GO:0005524">
    <property type="term" value="F:ATP binding"/>
    <property type="evidence" value="ECO:0007669"/>
    <property type="project" value="UniProtKB-UniRule"/>
</dbReference>
<keyword evidence="10 14" id="KW-0573">Peptidoglycan synthesis</keyword>
<keyword evidence="15" id="KW-0472">Membrane</keyword>
<dbReference type="Gene3D" id="3.40.50.720">
    <property type="entry name" value="NAD(P)-binding Rossmann-like Domain"/>
    <property type="match status" value="1"/>
</dbReference>
<keyword evidence="15" id="KW-1133">Transmembrane helix</keyword>
<feature type="domain" description="Mur ligase central" evidence="18">
    <location>
        <begin position="116"/>
        <end position="294"/>
    </location>
</feature>
<feature type="transmembrane region" description="Helical" evidence="15">
    <location>
        <begin position="12"/>
        <end position="31"/>
    </location>
</feature>
<name>A0A1I1L2K4_9CLOT</name>
<evidence type="ECO:0000256" key="1">
    <source>
        <dbReference type="ARBA" id="ARBA00004496"/>
    </source>
</evidence>
<dbReference type="PANTHER" id="PTHR43445:SF3">
    <property type="entry name" value="UDP-N-ACETYLMURAMATE--L-ALANINE LIGASE"/>
    <property type="match status" value="1"/>
</dbReference>
<dbReference type="InterPro" id="IPR005758">
    <property type="entry name" value="UDP-N-AcMur_Ala_ligase_MurC"/>
</dbReference>
<dbReference type="GO" id="GO:0005737">
    <property type="term" value="C:cytoplasm"/>
    <property type="evidence" value="ECO:0007669"/>
    <property type="project" value="UniProtKB-SubCell"/>
</dbReference>
<evidence type="ECO:0000256" key="10">
    <source>
        <dbReference type="ARBA" id="ARBA00022984"/>
    </source>
</evidence>
<comment type="subcellular location">
    <subcellularLocation>
        <location evidence="1 14">Cytoplasm</location>
    </subcellularLocation>
</comment>
<dbReference type="InterPro" id="IPR050061">
    <property type="entry name" value="MurCDEF_pg_biosynth"/>
</dbReference>
<dbReference type="InterPro" id="IPR036615">
    <property type="entry name" value="Mur_ligase_C_dom_sf"/>
</dbReference>
<keyword evidence="20" id="KW-1185">Reference proteome</keyword>
<comment type="catalytic activity">
    <reaction evidence="13 14">
        <text>UDP-N-acetyl-alpha-D-muramate + L-alanine + ATP = UDP-N-acetyl-alpha-D-muramoyl-L-alanine + ADP + phosphate + H(+)</text>
        <dbReference type="Rhea" id="RHEA:23372"/>
        <dbReference type="ChEBI" id="CHEBI:15378"/>
        <dbReference type="ChEBI" id="CHEBI:30616"/>
        <dbReference type="ChEBI" id="CHEBI:43474"/>
        <dbReference type="ChEBI" id="CHEBI:57972"/>
        <dbReference type="ChEBI" id="CHEBI:70757"/>
        <dbReference type="ChEBI" id="CHEBI:83898"/>
        <dbReference type="ChEBI" id="CHEBI:456216"/>
        <dbReference type="EC" id="6.3.2.8"/>
    </reaction>
</comment>
<keyword evidence="12 14" id="KW-0961">Cell wall biogenesis/degradation</keyword>
<keyword evidence="15" id="KW-0812">Transmembrane</keyword>
<dbReference type="GO" id="GO:0071555">
    <property type="term" value="P:cell wall organization"/>
    <property type="evidence" value="ECO:0007669"/>
    <property type="project" value="UniProtKB-KW"/>
</dbReference>